<accession>A0AAE3FTX8</accession>
<keyword evidence="2" id="KW-1185">Reference proteome</keyword>
<organism evidence="1 2">
    <name type="scientific">Natronocalculus amylovorans</name>
    <dbReference type="NCBI Taxonomy" id="2917812"/>
    <lineage>
        <taxon>Archaea</taxon>
        <taxon>Methanobacteriati</taxon>
        <taxon>Methanobacteriota</taxon>
        <taxon>Stenosarchaea group</taxon>
        <taxon>Halobacteria</taxon>
        <taxon>Halobacteriales</taxon>
        <taxon>Haloferacaceae</taxon>
        <taxon>Natronocalculus</taxon>
    </lineage>
</organism>
<gene>
    <name evidence="1" type="ORF">AArcSt2_01370</name>
</gene>
<reference evidence="1" key="1">
    <citation type="journal article" date="2022" name="Syst. Appl. Microbiol.">
        <title>Natronocalculus amylovorans gen. nov., sp. nov., and Natranaeroarchaeum aerophilus sp. nov., dominant culturable amylolytic natronoarchaea from hypersaline soda lakes in southwestern Siberia.</title>
        <authorList>
            <person name="Sorokin D.Y."/>
            <person name="Elcheninov A.G."/>
            <person name="Khizhniak T.V."/>
            <person name="Koenen M."/>
            <person name="Bale N.J."/>
            <person name="Damste J.S.S."/>
            <person name="Kublanov I.V."/>
        </authorList>
    </citation>
    <scope>NUCLEOTIDE SEQUENCE</scope>
    <source>
        <strain evidence="1">AArc-St2</strain>
    </source>
</reference>
<dbReference type="RefSeq" id="WP_250582419.1">
    <property type="nucleotide sequence ID" value="NZ_JAKRVX010000001.1"/>
</dbReference>
<name>A0AAE3FTX8_9EURY</name>
<evidence type="ECO:0000313" key="1">
    <source>
        <dbReference type="EMBL" id="MCL9815587.1"/>
    </source>
</evidence>
<dbReference type="EMBL" id="JAKRVX010000001">
    <property type="protein sequence ID" value="MCL9815587.1"/>
    <property type="molecule type" value="Genomic_DNA"/>
</dbReference>
<dbReference type="AlphaFoldDB" id="A0AAE3FTX8"/>
<protein>
    <submittedName>
        <fullName evidence="1">Uncharacterized protein</fullName>
    </submittedName>
</protein>
<comment type="caution">
    <text evidence="1">The sequence shown here is derived from an EMBL/GenBank/DDBJ whole genome shotgun (WGS) entry which is preliminary data.</text>
</comment>
<proteinExistence type="predicted"/>
<evidence type="ECO:0000313" key="2">
    <source>
        <dbReference type="Proteomes" id="UP001203207"/>
    </source>
</evidence>
<sequence length="85" mass="9649">MFVVFSRFEPYETFLLGDSLCGMRLTGRHPLARGGERQANISPCICDHTKVHSPRIEACKTHSDRLAASRSLRSRERGTNRSLFI</sequence>
<reference evidence="1" key="2">
    <citation type="submission" date="2022-02" db="EMBL/GenBank/DDBJ databases">
        <authorList>
            <person name="Elcheninov A.G."/>
            <person name="Sorokin D.Y."/>
            <person name="Kublanov I.V."/>
        </authorList>
    </citation>
    <scope>NUCLEOTIDE SEQUENCE</scope>
    <source>
        <strain evidence="1">AArc-St2</strain>
    </source>
</reference>
<dbReference type="Proteomes" id="UP001203207">
    <property type="component" value="Unassembled WGS sequence"/>
</dbReference>